<keyword evidence="1" id="KW-1133">Transmembrane helix</keyword>
<dbReference type="AlphaFoldDB" id="A0A0C9WAV9"/>
<sequence>MISLDRASSDILTVSSGSGAAQQEHNTLKASDALSHGKSICRSHLAPPSSDIRRVVSRCTTNLAPEIDVGLTYTSTGLVFLHLAEREPEIRFYAQYAGAFSIVMSAIGLFSTRRVYRKAVTKGAGKNTVADSATVTESAVAKEKVELVWEDEKPSGNKLSEGENLLPI</sequence>
<gene>
    <name evidence="3" type="ORF">HYDPIDRAFT_43013</name>
    <name evidence="2" type="ORF">HYDPIDRAFT_43280</name>
</gene>
<dbReference type="EMBL" id="KN839872">
    <property type="protein sequence ID" value="KIJ60412.1"/>
    <property type="molecule type" value="Genomic_DNA"/>
</dbReference>
<proteinExistence type="predicted"/>
<keyword evidence="1" id="KW-0472">Membrane</keyword>
<evidence type="ECO:0000256" key="1">
    <source>
        <dbReference type="SAM" id="Phobius"/>
    </source>
</evidence>
<dbReference type="Proteomes" id="UP000053820">
    <property type="component" value="Unassembled WGS sequence"/>
</dbReference>
<accession>A0A0C9WAV9</accession>
<feature type="transmembrane region" description="Helical" evidence="1">
    <location>
        <begin position="93"/>
        <end position="112"/>
    </location>
</feature>
<dbReference type="OrthoDB" id="2682232at2759"/>
<dbReference type="HOGENOM" id="CLU_1586701_0_0_1"/>
<protein>
    <submittedName>
        <fullName evidence="2">Uncharacterized protein</fullName>
    </submittedName>
</protein>
<evidence type="ECO:0000313" key="4">
    <source>
        <dbReference type="Proteomes" id="UP000053820"/>
    </source>
</evidence>
<keyword evidence="4" id="KW-1185">Reference proteome</keyword>
<name>A0A0C9WAV9_9AGAM</name>
<keyword evidence="1" id="KW-0812">Transmembrane</keyword>
<organism evidence="2 4">
    <name type="scientific">Hydnomerulius pinastri MD-312</name>
    <dbReference type="NCBI Taxonomy" id="994086"/>
    <lineage>
        <taxon>Eukaryota</taxon>
        <taxon>Fungi</taxon>
        <taxon>Dikarya</taxon>
        <taxon>Basidiomycota</taxon>
        <taxon>Agaricomycotina</taxon>
        <taxon>Agaricomycetes</taxon>
        <taxon>Agaricomycetidae</taxon>
        <taxon>Boletales</taxon>
        <taxon>Boletales incertae sedis</taxon>
        <taxon>Leucogyrophana</taxon>
    </lineage>
</organism>
<evidence type="ECO:0000313" key="3">
    <source>
        <dbReference type="EMBL" id="KIJ60950.1"/>
    </source>
</evidence>
<evidence type="ECO:0000313" key="2">
    <source>
        <dbReference type="EMBL" id="KIJ60412.1"/>
    </source>
</evidence>
<reference evidence="2 4" key="1">
    <citation type="submission" date="2014-04" db="EMBL/GenBank/DDBJ databases">
        <title>Evolutionary Origins and Diversification of the Mycorrhizal Mutualists.</title>
        <authorList>
            <consortium name="DOE Joint Genome Institute"/>
            <consortium name="Mycorrhizal Genomics Consortium"/>
            <person name="Kohler A."/>
            <person name="Kuo A."/>
            <person name="Nagy L.G."/>
            <person name="Floudas D."/>
            <person name="Copeland A."/>
            <person name="Barry K.W."/>
            <person name="Cichocki N."/>
            <person name="Veneault-Fourrey C."/>
            <person name="LaButti K."/>
            <person name="Lindquist E.A."/>
            <person name="Lipzen A."/>
            <person name="Lundell T."/>
            <person name="Morin E."/>
            <person name="Murat C."/>
            <person name="Riley R."/>
            <person name="Ohm R."/>
            <person name="Sun H."/>
            <person name="Tunlid A."/>
            <person name="Henrissat B."/>
            <person name="Grigoriev I.V."/>
            <person name="Hibbett D.S."/>
            <person name="Martin F."/>
        </authorList>
    </citation>
    <scope>NUCLEOTIDE SEQUENCE [LARGE SCALE GENOMIC DNA]</scope>
    <source>
        <strain evidence="2 4">MD-312</strain>
    </source>
</reference>
<dbReference type="EMBL" id="KN839867">
    <property type="protein sequence ID" value="KIJ60950.1"/>
    <property type="molecule type" value="Genomic_DNA"/>
</dbReference>